<name>A0ABP8GKZ6_9SPHI</name>
<sequence>MRAEPLPVLWDQAGVKVCFDGTVQGQKFRAVHAVRNAGAQVHQTYYFQKKPGMPQV</sequence>
<evidence type="ECO:0000313" key="2">
    <source>
        <dbReference type="Proteomes" id="UP001500582"/>
    </source>
</evidence>
<accession>A0ABP8GKZ6</accession>
<protein>
    <submittedName>
        <fullName evidence="1">Uncharacterized protein</fullName>
    </submittedName>
</protein>
<dbReference type="EMBL" id="BAABFT010000007">
    <property type="protein sequence ID" value="GAA4326017.1"/>
    <property type="molecule type" value="Genomic_DNA"/>
</dbReference>
<comment type="caution">
    <text evidence="1">The sequence shown here is derived from an EMBL/GenBank/DDBJ whole genome shotgun (WGS) entry which is preliminary data.</text>
</comment>
<organism evidence="1 2">
    <name type="scientific">Mucilaginibacter gynuensis</name>
    <dbReference type="NCBI Taxonomy" id="1302236"/>
    <lineage>
        <taxon>Bacteria</taxon>
        <taxon>Pseudomonadati</taxon>
        <taxon>Bacteroidota</taxon>
        <taxon>Sphingobacteriia</taxon>
        <taxon>Sphingobacteriales</taxon>
        <taxon>Sphingobacteriaceae</taxon>
        <taxon>Mucilaginibacter</taxon>
    </lineage>
</organism>
<gene>
    <name evidence="1" type="ORF">GCM10023149_28600</name>
</gene>
<keyword evidence="2" id="KW-1185">Reference proteome</keyword>
<evidence type="ECO:0000313" key="1">
    <source>
        <dbReference type="EMBL" id="GAA4326017.1"/>
    </source>
</evidence>
<proteinExistence type="predicted"/>
<reference evidence="2" key="1">
    <citation type="journal article" date="2019" name="Int. J. Syst. Evol. Microbiol.">
        <title>The Global Catalogue of Microorganisms (GCM) 10K type strain sequencing project: providing services to taxonomists for standard genome sequencing and annotation.</title>
        <authorList>
            <consortium name="The Broad Institute Genomics Platform"/>
            <consortium name="The Broad Institute Genome Sequencing Center for Infectious Disease"/>
            <person name="Wu L."/>
            <person name="Ma J."/>
        </authorList>
    </citation>
    <scope>NUCLEOTIDE SEQUENCE [LARGE SCALE GENOMIC DNA]</scope>
    <source>
        <strain evidence="2">JCM 17705</strain>
    </source>
</reference>
<dbReference type="Proteomes" id="UP001500582">
    <property type="component" value="Unassembled WGS sequence"/>
</dbReference>